<dbReference type="SUPFAM" id="SSF53474">
    <property type="entry name" value="alpha/beta-Hydrolases"/>
    <property type="match status" value="1"/>
</dbReference>
<name>A0ABW1YH87_9GAMM</name>
<dbReference type="EMBL" id="JBHSVR010000001">
    <property type="protein sequence ID" value="MFC6632121.1"/>
    <property type="molecule type" value="Genomic_DNA"/>
</dbReference>
<reference evidence="3" key="1">
    <citation type="journal article" date="2019" name="Int. J. Syst. Evol. Microbiol.">
        <title>The Global Catalogue of Microorganisms (GCM) 10K type strain sequencing project: providing services to taxonomists for standard genome sequencing and annotation.</title>
        <authorList>
            <consortium name="The Broad Institute Genomics Platform"/>
            <consortium name="The Broad Institute Genome Sequencing Center for Infectious Disease"/>
            <person name="Wu L."/>
            <person name="Ma J."/>
        </authorList>
    </citation>
    <scope>NUCLEOTIDE SEQUENCE [LARGE SCALE GENOMIC DNA]</scope>
    <source>
        <strain evidence="3">CGMCC 1.13718</strain>
    </source>
</reference>
<evidence type="ECO:0000259" key="1">
    <source>
        <dbReference type="Pfam" id="PF00561"/>
    </source>
</evidence>
<evidence type="ECO:0000313" key="2">
    <source>
        <dbReference type="EMBL" id="MFC6632121.1"/>
    </source>
</evidence>
<dbReference type="Pfam" id="PF00561">
    <property type="entry name" value="Abhydrolase_1"/>
    <property type="match status" value="1"/>
</dbReference>
<dbReference type="GO" id="GO:0016787">
    <property type="term" value="F:hydrolase activity"/>
    <property type="evidence" value="ECO:0007669"/>
    <property type="project" value="UniProtKB-KW"/>
</dbReference>
<evidence type="ECO:0000313" key="3">
    <source>
        <dbReference type="Proteomes" id="UP001596425"/>
    </source>
</evidence>
<dbReference type="RefSeq" id="WP_377483721.1">
    <property type="nucleotide sequence ID" value="NZ_JACZFR010000026.1"/>
</dbReference>
<dbReference type="InterPro" id="IPR000073">
    <property type="entry name" value="AB_hydrolase_1"/>
</dbReference>
<proteinExistence type="predicted"/>
<accession>A0ABW1YH87</accession>
<dbReference type="InterPro" id="IPR029058">
    <property type="entry name" value="AB_hydrolase_fold"/>
</dbReference>
<feature type="domain" description="AB hydrolase-1" evidence="1">
    <location>
        <begin position="1"/>
        <end position="181"/>
    </location>
</feature>
<keyword evidence="3" id="KW-1185">Reference proteome</keyword>
<dbReference type="Proteomes" id="UP001596425">
    <property type="component" value="Unassembled WGS sequence"/>
</dbReference>
<organism evidence="2 3">
    <name type="scientific">Microbulbifer taiwanensis</name>
    <dbReference type="NCBI Taxonomy" id="986746"/>
    <lineage>
        <taxon>Bacteria</taxon>
        <taxon>Pseudomonadati</taxon>
        <taxon>Pseudomonadota</taxon>
        <taxon>Gammaproteobacteria</taxon>
        <taxon>Cellvibrionales</taxon>
        <taxon>Microbulbiferaceae</taxon>
        <taxon>Microbulbifer</taxon>
    </lineage>
</organism>
<keyword evidence="2" id="KW-0378">Hydrolase</keyword>
<protein>
    <submittedName>
        <fullName evidence="2">Alpha/beta fold hydrolase</fullName>
    </submittedName>
</protein>
<gene>
    <name evidence="2" type="ORF">ACFQBM_02455</name>
</gene>
<sequence>MRALDLQDITLAGQNWGGPVVGLAAAMNPERFTGAVFSNTYLRLLRKPPKVTPYFRFANMPLIADVAFRLLNLPLPLLTWVQGDPKSIGRREKRAYRYPLRALRDRTAPLALTRMVPTTLEHPTIAELALVDRWARAFAKPVELLWGCKDPILGEAWRVNRNLLPDANVPKTSAGHYLQEEVPEDIANAIQRVLAADRLFTRPPKK</sequence>
<comment type="caution">
    <text evidence="2">The sequence shown here is derived from an EMBL/GenBank/DDBJ whole genome shotgun (WGS) entry which is preliminary data.</text>
</comment>
<dbReference type="Gene3D" id="3.40.50.1820">
    <property type="entry name" value="alpha/beta hydrolase"/>
    <property type="match status" value="1"/>
</dbReference>